<sequence length="158" mass="16780">MRSVGADQVGISLRRCSSGKEPLMTLSDGKRQMTSFLDSLATVATHGTAFNRASIEAMQRSSRLWAAGLQDIGQRCVGAAQNRTERFQATAKALSSAKSVRETLAIQAAHLGTEVEQSVKQATDLQEAALQVVQRASAPLIDHLTASSTAAAARHFQG</sequence>
<accession>A0A502G3C2</accession>
<dbReference type="Proteomes" id="UP000317078">
    <property type="component" value="Unassembled WGS sequence"/>
</dbReference>
<organism evidence="2 3">
    <name type="scientific">Muricoccus nepalensis</name>
    <dbReference type="NCBI Taxonomy" id="1854500"/>
    <lineage>
        <taxon>Bacteria</taxon>
        <taxon>Pseudomonadati</taxon>
        <taxon>Pseudomonadota</taxon>
        <taxon>Alphaproteobacteria</taxon>
        <taxon>Acetobacterales</taxon>
        <taxon>Roseomonadaceae</taxon>
        <taxon>Muricoccus</taxon>
    </lineage>
</organism>
<gene>
    <name evidence="2" type="ORF">EAH89_14295</name>
</gene>
<evidence type="ECO:0000313" key="3">
    <source>
        <dbReference type="Proteomes" id="UP000317078"/>
    </source>
</evidence>
<proteinExistence type="predicted"/>
<feature type="domain" description="Phasin" evidence="1">
    <location>
        <begin position="49"/>
        <end position="140"/>
    </location>
</feature>
<protein>
    <submittedName>
        <fullName evidence="2">Phasin family protein</fullName>
    </submittedName>
</protein>
<dbReference type="Pfam" id="PF09361">
    <property type="entry name" value="Phasin_2"/>
    <property type="match status" value="1"/>
</dbReference>
<name>A0A502G3C2_9PROT</name>
<evidence type="ECO:0000259" key="1">
    <source>
        <dbReference type="Pfam" id="PF09361"/>
    </source>
</evidence>
<dbReference type="InterPro" id="IPR018968">
    <property type="entry name" value="Phasin"/>
</dbReference>
<reference evidence="2 3" key="1">
    <citation type="journal article" date="2019" name="Environ. Microbiol.">
        <title>Species interactions and distinct microbial communities in high Arctic permafrost affected cryosols are associated with the CH4 and CO2 gas fluxes.</title>
        <authorList>
            <person name="Altshuler I."/>
            <person name="Hamel J."/>
            <person name="Turney S."/>
            <person name="Magnuson E."/>
            <person name="Levesque R."/>
            <person name="Greer C."/>
            <person name="Whyte L.G."/>
        </authorList>
    </citation>
    <scope>NUCLEOTIDE SEQUENCE [LARGE SCALE GENOMIC DNA]</scope>
    <source>
        <strain evidence="2 3">S9.3B</strain>
    </source>
</reference>
<keyword evidence="3" id="KW-1185">Reference proteome</keyword>
<comment type="caution">
    <text evidence="2">The sequence shown here is derived from an EMBL/GenBank/DDBJ whole genome shotgun (WGS) entry which is preliminary data.</text>
</comment>
<dbReference type="AlphaFoldDB" id="A0A502G3C2"/>
<evidence type="ECO:0000313" key="2">
    <source>
        <dbReference type="EMBL" id="TPG55726.1"/>
    </source>
</evidence>
<dbReference type="EMBL" id="RCZP01000012">
    <property type="protein sequence ID" value="TPG55726.1"/>
    <property type="molecule type" value="Genomic_DNA"/>
</dbReference>